<dbReference type="InterPro" id="IPR050125">
    <property type="entry name" value="GPCR_opsins"/>
</dbReference>
<dbReference type="CDD" id="cd00637">
    <property type="entry name" value="7tm_classA_rhodopsin-like"/>
    <property type="match status" value="1"/>
</dbReference>
<evidence type="ECO:0000313" key="11">
    <source>
        <dbReference type="Proteomes" id="UP000887567"/>
    </source>
</evidence>
<sequence length="333" mass="38233">MNFNITSNEKFQRLELLNRSAGLVVFESFIMIVITCFAFVGNVLCCIVIFKTPSLIRNKTNIYITALALSDTLTAIFVMPLSIGVLVQGKWSYGNILCHFQGFTFLFTAFITPQTMSLIALNRYFCVVRPSQYRKWFQRRYCIAMLACVWLNSFVMALLPLVGQFGIFIFRGDRSICWITILDVVTNITYTVPILCLIFILPFGIMIVCYAKIFRSMRCHVRHLLTFHQTSGPRNVSVREIKITKQLFVLVAGFGICWIPAMVIDTIDQFFVLSRSVFMTYIYLIYISSSINPVIYGVMNQSFRIAFLNTFSCTNIRVHPTSKNPRQRDGDVN</sequence>
<dbReference type="OMA" id="ICWITIL"/>
<keyword evidence="3 8" id="KW-1133">Transmembrane helix</keyword>
<feature type="transmembrane region" description="Helical" evidence="8">
    <location>
        <begin position="142"/>
        <end position="170"/>
    </location>
</feature>
<evidence type="ECO:0000256" key="6">
    <source>
        <dbReference type="ARBA" id="ARBA00023170"/>
    </source>
</evidence>
<comment type="subcellular location">
    <subcellularLocation>
        <location evidence="1">Membrane</location>
        <topology evidence="1">Multi-pass membrane protein</topology>
    </subcellularLocation>
</comment>
<feature type="transmembrane region" description="Helical" evidence="8">
    <location>
        <begin position="247"/>
        <end position="264"/>
    </location>
</feature>
<feature type="transmembrane region" description="Helical" evidence="8">
    <location>
        <begin position="190"/>
        <end position="213"/>
    </location>
</feature>
<dbReference type="Proteomes" id="UP000887567">
    <property type="component" value="Unplaced"/>
</dbReference>
<keyword evidence="6" id="KW-0675">Receptor</keyword>
<keyword evidence="2 8" id="KW-0812">Transmembrane</keyword>
<proteinExistence type="predicted"/>
<evidence type="ECO:0000256" key="4">
    <source>
        <dbReference type="ARBA" id="ARBA00023040"/>
    </source>
</evidence>
<evidence type="ECO:0000256" key="8">
    <source>
        <dbReference type="SAM" id="Phobius"/>
    </source>
</evidence>
<keyword evidence="11" id="KW-1185">Reference proteome</keyword>
<dbReference type="GO" id="GO:0016020">
    <property type="term" value="C:membrane"/>
    <property type="evidence" value="ECO:0007669"/>
    <property type="project" value="UniProtKB-SubCell"/>
</dbReference>
<feature type="domain" description="G-protein coupled receptors family 1 profile" evidence="9">
    <location>
        <begin position="41"/>
        <end position="296"/>
    </location>
</feature>
<dbReference type="KEGG" id="epa:110249352"/>
<dbReference type="SUPFAM" id="SSF81321">
    <property type="entry name" value="Family A G protein-coupled receptor-like"/>
    <property type="match status" value="1"/>
</dbReference>
<dbReference type="GeneID" id="110249352"/>
<dbReference type="AlphaFoldDB" id="A0A913XZ79"/>
<keyword evidence="4" id="KW-0297">G-protein coupled receptor</keyword>
<evidence type="ECO:0000256" key="5">
    <source>
        <dbReference type="ARBA" id="ARBA00023136"/>
    </source>
</evidence>
<evidence type="ECO:0000256" key="1">
    <source>
        <dbReference type="ARBA" id="ARBA00004141"/>
    </source>
</evidence>
<dbReference type="Gene3D" id="1.20.1070.10">
    <property type="entry name" value="Rhodopsin 7-helix transmembrane proteins"/>
    <property type="match status" value="1"/>
</dbReference>
<dbReference type="InterPro" id="IPR000276">
    <property type="entry name" value="GPCR_Rhodpsn"/>
</dbReference>
<keyword evidence="7" id="KW-0807">Transducer</keyword>
<evidence type="ECO:0000256" key="2">
    <source>
        <dbReference type="ARBA" id="ARBA00022692"/>
    </source>
</evidence>
<organism evidence="10 11">
    <name type="scientific">Exaiptasia diaphana</name>
    <name type="common">Tropical sea anemone</name>
    <name type="synonym">Aiptasia pulchella</name>
    <dbReference type="NCBI Taxonomy" id="2652724"/>
    <lineage>
        <taxon>Eukaryota</taxon>
        <taxon>Metazoa</taxon>
        <taxon>Cnidaria</taxon>
        <taxon>Anthozoa</taxon>
        <taxon>Hexacorallia</taxon>
        <taxon>Actiniaria</taxon>
        <taxon>Aiptasiidae</taxon>
        <taxon>Exaiptasia</taxon>
    </lineage>
</organism>
<evidence type="ECO:0000256" key="3">
    <source>
        <dbReference type="ARBA" id="ARBA00022989"/>
    </source>
</evidence>
<evidence type="ECO:0000256" key="7">
    <source>
        <dbReference type="ARBA" id="ARBA00023224"/>
    </source>
</evidence>
<dbReference type="Pfam" id="PF00001">
    <property type="entry name" value="7tm_1"/>
    <property type="match status" value="1"/>
</dbReference>
<evidence type="ECO:0000313" key="10">
    <source>
        <dbReference type="EnsemblMetazoa" id="XP_020911585.1"/>
    </source>
</evidence>
<evidence type="ECO:0000259" key="9">
    <source>
        <dbReference type="PROSITE" id="PS50262"/>
    </source>
</evidence>
<dbReference type="EnsemblMetazoa" id="XM_021055926.2">
    <property type="protein sequence ID" value="XP_020911585.1"/>
    <property type="gene ID" value="LOC110249352"/>
</dbReference>
<dbReference type="RefSeq" id="XP_020911585.1">
    <property type="nucleotide sequence ID" value="XM_021055926.2"/>
</dbReference>
<feature type="transmembrane region" description="Helical" evidence="8">
    <location>
        <begin position="276"/>
        <end position="299"/>
    </location>
</feature>
<feature type="transmembrane region" description="Helical" evidence="8">
    <location>
        <begin position="99"/>
        <end position="121"/>
    </location>
</feature>
<reference evidence="10" key="1">
    <citation type="submission" date="2022-11" db="UniProtKB">
        <authorList>
            <consortium name="EnsemblMetazoa"/>
        </authorList>
    </citation>
    <scope>IDENTIFICATION</scope>
</reference>
<dbReference type="PANTHER" id="PTHR24240">
    <property type="entry name" value="OPSIN"/>
    <property type="match status" value="1"/>
</dbReference>
<dbReference type="PRINTS" id="PR00237">
    <property type="entry name" value="GPCRRHODOPSN"/>
</dbReference>
<accession>A0A913XZ79</accession>
<dbReference type="GO" id="GO:0004930">
    <property type="term" value="F:G protein-coupled receptor activity"/>
    <property type="evidence" value="ECO:0007669"/>
    <property type="project" value="UniProtKB-KW"/>
</dbReference>
<dbReference type="InterPro" id="IPR017452">
    <property type="entry name" value="GPCR_Rhodpsn_7TM"/>
</dbReference>
<feature type="transmembrane region" description="Helical" evidence="8">
    <location>
        <begin position="20"/>
        <end position="50"/>
    </location>
</feature>
<name>A0A913XZ79_EXADI</name>
<dbReference type="OrthoDB" id="10044919at2759"/>
<keyword evidence="5 8" id="KW-0472">Membrane</keyword>
<protein>
    <recommendedName>
        <fullName evidence="9">G-protein coupled receptors family 1 profile domain-containing protein</fullName>
    </recommendedName>
</protein>
<feature type="transmembrane region" description="Helical" evidence="8">
    <location>
        <begin position="62"/>
        <end position="87"/>
    </location>
</feature>
<dbReference type="PROSITE" id="PS50262">
    <property type="entry name" value="G_PROTEIN_RECEP_F1_2"/>
    <property type="match status" value="1"/>
</dbReference>